<reference evidence="3 4" key="1">
    <citation type="submission" date="2019-07" db="EMBL/GenBank/DDBJ databases">
        <authorList>
            <person name="Duangmal K."/>
            <person name="Teo W.F.A."/>
        </authorList>
    </citation>
    <scope>NUCLEOTIDE SEQUENCE [LARGE SCALE GENOMIC DNA]</scope>
    <source>
        <strain evidence="3 4">TBRC 6029</strain>
    </source>
</reference>
<name>A0A558CVB6_9PSEU</name>
<protein>
    <submittedName>
        <fullName evidence="3">Lytic transglycosylase domain-containing protein</fullName>
    </submittedName>
</protein>
<sequence>MVEPTESVAADERTPPHRSWSSLLLTAGVVATGLVLVLTVGVTRPGAPRTDPVAGSGAITAAATTTPSLAPPAGAAAPRSAVAAPVDHPQASDLAELDNWARRLSAATTLSAAQLTAYGRAEMWLRGEAPSCRLSWATLAGIGQAEAAGTGPLPVPDAIWTRFATRATQDGKPADRVDVDDAAYAMARYLCSGGADLSTAGGWWHTVLDYTRSEPRAAEILAATDTFAAARPGG</sequence>
<evidence type="ECO:0000256" key="1">
    <source>
        <dbReference type="SAM" id="MobiDB-lite"/>
    </source>
</evidence>
<dbReference type="SUPFAM" id="SSF53955">
    <property type="entry name" value="Lysozyme-like"/>
    <property type="match status" value="1"/>
</dbReference>
<organism evidence="3 4">
    <name type="scientific">Amycolatopsis rhizosphaerae</name>
    <dbReference type="NCBI Taxonomy" id="2053003"/>
    <lineage>
        <taxon>Bacteria</taxon>
        <taxon>Bacillati</taxon>
        <taxon>Actinomycetota</taxon>
        <taxon>Actinomycetes</taxon>
        <taxon>Pseudonocardiales</taxon>
        <taxon>Pseudonocardiaceae</taxon>
        <taxon>Amycolatopsis</taxon>
    </lineage>
</organism>
<keyword evidence="2" id="KW-1133">Transmembrane helix</keyword>
<keyword evidence="2" id="KW-0472">Membrane</keyword>
<evidence type="ECO:0000313" key="4">
    <source>
        <dbReference type="Proteomes" id="UP000320011"/>
    </source>
</evidence>
<keyword evidence="4" id="KW-1185">Reference proteome</keyword>
<dbReference type="Proteomes" id="UP000320011">
    <property type="component" value="Unassembled WGS sequence"/>
</dbReference>
<evidence type="ECO:0000256" key="2">
    <source>
        <dbReference type="SAM" id="Phobius"/>
    </source>
</evidence>
<feature type="transmembrane region" description="Helical" evidence="2">
    <location>
        <begin position="20"/>
        <end position="42"/>
    </location>
</feature>
<reference evidence="3 4" key="2">
    <citation type="submission" date="2019-08" db="EMBL/GenBank/DDBJ databases">
        <title>Amycolatopsis acidicola sp. nov., isolated from peat swamp forest soil.</title>
        <authorList>
            <person name="Srisuk N."/>
        </authorList>
    </citation>
    <scope>NUCLEOTIDE SEQUENCE [LARGE SCALE GENOMIC DNA]</scope>
    <source>
        <strain evidence="3 4">TBRC 6029</strain>
    </source>
</reference>
<dbReference type="RefSeq" id="WP_144587702.1">
    <property type="nucleotide sequence ID" value="NZ_VJWX01000098.1"/>
</dbReference>
<gene>
    <name evidence="3" type="ORF">FNH05_12640</name>
</gene>
<comment type="caution">
    <text evidence="3">The sequence shown here is derived from an EMBL/GenBank/DDBJ whole genome shotgun (WGS) entry which is preliminary data.</text>
</comment>
<dbReference type="EMBL" id="VJWX01000098">
    <property type="protein sequence ID" value="TVT52686.1"/>
    <property type="molecule type" value="Genomic_DNA"/>
</dbReference>
<keyword evidence="2" id="KW-0812">Transmembrane</keyword>
<dbReference type="OrthoDB" id="9796191at2"/>
<proteinExistence type="predicted"/>
<dbReference type="AlphaFoldDB" id="A0A558CVB6"/>
<dbReference type="InterPro" id="IPR023346">
    <property type="entry name" value="Lysozyme-like_dom_sf"/>
</dbReference>
<accession>A0A558CVB6</accession>
<feature type="region of interest" description="Disordered" evidence="1">
    <location>
        <begin position="65"/>
        <end position="84"/>
    </location>
</feature>
<evidence type="ECO:0000313" key="3">
    <source>
        <dbReference type="EMBL" id="TVT52686.1"/>
    </source>
</evidence>